<accession>A0ABP0QR68</accession>
<evidence type="ECO:0000313" key="3">
    <source>
        <dbReference type="EMBL" id="CAK9090777.1"/>
    </source>
</evidence>
<feature type="compositionally biased region" description="Low complexity" evidence="1">
    <location>
        <begin position="128"/>
        <end position="138"/>
    </location>
</feature>
<feature type="signal peptide" evidence="2">
    <location>
        <begin position="1"/>
        <end position="20"/>
    </location>
</feature>
<proteinExistence type="predicted"/>
<sequence>MAPSRGTLATILGMVAGSFCALVTDPVMLSAKPVNEVPVLLLPPLRAPAGALDARMPLLSNRPIDAPGWEVHGWEDCPLTSAGSGCHICVGSPLQMDDVEARMIQIGYQKSSDLAVPRCTPAAPAPPAQSAAPAAQPAAPMPSPQPAPSQPVPKAEMPAVVESLPMTTKPPRYVLNAGKDGLPISDGKRPSWLLKEDELILDARKVAYGGILIVQPVLMDAGGSWGQNKASRPRWLRAILATNRHHASALFHPFGCSWPKGLEEMMDQAWSHNHAIGKIKGVLHILQQMRRQQQHYVFQQVPLAQGCMDIASFYAGSQRSPS</sequence>
<feature type="region of interest" description="Disordered" evidence="1">
    <location>
        <begin position="118"/>
        <end position="154"/>
    </location>
</feature>
<protein>
    <submittedName>
        <fullName evidence="3">Uncharacterized protein</fullName>
    </submittedName>
</protein>
<feature type="compositionally biased region" description="Pro residues" evidence="1">
    <location>
        <begin position="139"/>
        <end position="151"/>
    </location>
</feature>
<evidence type="ECO:0000313" key="4">
    <source>
        <dbReference type="Proteomes" id="UP001642484"/>
    </source>
</evidence>
<organism evidence="3 4">
    <name type="scientific">Durusdinium trenchii</name>
    <dbReference type="NCBI Taxonomy" id="1381693"/>
    <lineage>
        <taxon>Eukaryota</taxon>
        <taxon>Sar</taxon>
        <taxon>Alveolata</taxon>
        <taxon>Dinophyceae</taxon>
        <taxon>Suessiales</taxon>
        <taxon>Symbiodiniaceae</taxon>
        <taxon>Durusdinium</taxon>
    </lineage>
</organism>
<feature type="chain" id="PRO_5045787738" evidence="2">
    <location>
        <begin position="21"/>
        <end position="322"/>
    </location>
</feature>
<keyword evidence="4" id="KW-1185">Reference proteome</keyword>
<name>A0ABP0QR68_9DINO</name>
<evidence type="ECO:0000256" key="1">
    <source>
        <dbReference type="SAM" id="MobiDB-lite"/>
    </source>
</evidence>
<reference evidence="3 4" key="1">
    <citation type="submission" date="2024-02" db="EMBL/GenBank/DDBJ databases">
        <authorList>
            <person name="Chen Y."/>
            <person name="Shah S."/>
            <person name="Dougan E. K."/>
            <person name="Thang M."/>
            <person name="Chan C."/>
        </authorList>
    </citation>
    <scope>NUCLEOTIDE SEQUENCE [LARGE SCALE GENOMIC DNA]</scope>
</reference>
<comment type="caution">
    <text evidence="3">The sequence shown here is derived from an EMBL/GenBank/DDBJ whole genome shotgun (WGS) entry which is preliminary data.</text>
</comment>
<keyword evidence="2" id="KW-0732">Signal</keyword>
<evidence type="ECO:0000256" key="2">
    <source>
        <dbReference type="SAM" id="SignalP"/>
    </source>
</evidence>
<dbReference type="EMBL" id="CAXAMN010024894">
    <property type="protein sequence ID" value="CAK9090777.1"/>
    <property type="molecule type" value="Genomic_DNA"/>
</dbReference>
<dbReference type="Proteomes" id="UP001642484">
    <property type="component" value="Unassembled WGS sequence"/>
</dbReference>
<gene>
    <name evidence="3" type="ORF">CCMP2556_LOCUS43593</name>
</gene>